<dbReference type="EMBL" id="LT629736">
    <property type="protein sequence ID" value="SDT20135.1"/>
    <property type="molecule type" value="Genomic_DNA"/>
</dbReference>
<name>A0A1H1YFL7_9GAMM</name>
<evidence type="ECO:0000259" key="2">
    <source>
        <dbReference type="Pfam" id="PF25973"/>
    </source>
</evidence>
<feature type="coiled-coil region" evidence="1">
    <location>
        <begin position="105"/>
        <end position="153"/>
    </location>
</feature>
<keyword evidence="4" id="KW-1185">Reference proteome</keyword>
<dbReference type="PANTHER" id="PTHR30469">
    <property type="entry name" value="MULTIDRUG RESISTANCE PROTEIN MDTA"/>
    <property type="match status" value="1"/>
</dbReference>
<accession>A0A1H1YFL7</accession>
<proteinExistence type="predicted"/>
<feature type="domain" description="CzcB-like barrel-sandwich hybrid" evidence="2">
    <location>
        <begin position="67"/>
        <end position="244"/>
    </location>
</feature>
<organism evidence="3 4">
    <name type="scientific">Halopseudomonas xinjiangensis</name>
    <dbReference type="NCBI Taxonomy" id="487184"/>
    <lineage>
        <taxon>Bacteria</taxon>
        <taxon>Pseudomonadati</taxon>
        <taxon>Pseudomonadota</taxon>
        <taxon>Gammaproteobacteria</taxon>
        <taxon>Pseudomonadales</taxon>
        <taxon>Pseudomonadaceae</taxon>
        <taxon>Halopseudomonas</taxon>
    </lineage>
</organism>
<sequence>MRKRLVPVLIIAIGIAVFVLLRVTRPAPEPVAPQERSWRVETLVVEPSALQPSLTLYGQLESPRRFTVVAPLAGRIDQLPVRDGQVVEEGTLLVALDDADIEPRLQQARAELRDAEAQLTSERSAHANDRQALELEKRILANARRTLERTEQLIERQVVSRADLEAASDALERAALTVATRERAIESFPSREAALQARVDRAQSSLESTERDVQRSRFRAPFDGVVSQVEVAVGDQVSANASLMQFYPVDGMELRATLPQIYSQDFVQALAAGEQLVAHTLEVAPPVSMTLQRIAGLAEARGVEAIFRLDEAAPNLRLGTLLAVSVPRPVRQNSVALPYSALYGNDTIYQLIDGRMARLRVERVGETLREDGSRWVLVRSEQLQPGMRIIVTHLPNAIDGLRVDPVEQSGTPAGEPAQ</sequence>
<dbReference type="Gene3D" id="1.10.287.470">
    <property type="entry name" value="Helix hairpin bin"/>
    <property type="match status" value="1"/>
</dbReference>
<dbReference type="Pfam" id="PF25973">
    <property type="entry name" value="BSH_CzcB"/>
    <property type="match status" value="1"/>
</dbReference>
<dbReference type="InterPro" id="IPR058647">
    <property type="entry name" value="BSH_CzcB-like"/>
</dbReference>
<dbReference type="RefSeq" id="WP_093396648.1">
    <property type="nucleotide sequence ID" value="NZ_LT629736.1"/>
</dbReference>
<dbReference type="OrthoDB" id="8524475at2"/>
<dbReference type="GO" id="GO:1990281">
    <property type="term" value="C:efflux pump complex"/>
    <property type="evidence" value="ECO:0007669"/>
    <property type="project" value="TreeGrafter"/>
</dbReference>
<evidence type="ECO:0000256" key="1">
    <source>
        <dbReference type="SAM" id="Coils"/>
    </source>
</evidence>
<dbReference type="GO" id="GO:0015562">
    <property type="term" value="F:efflux transmembrane transporter activity"/>
    <property type="evidence" value="ECO:0007669"/>
    <property type="project" value="TreeGrafter"/>
</dbReference>
<protein>
    <submittedName>
        <fullName evidence="3">HlyD family secretion protein</fullName>
    </submittedName>
</protein>
<keyword evidence="1" id="KW-0175">Coiled coil</keyword>
<dbReference type="SUPFAM" id="SSF111369">
    <property type="entry name" value="HlyD-like secretion proteins"/>
    <property type="match status" value="1"/>
</dbReference>
<evidence type="ECO:0000313" key="4">
    <source>
        <dbReference type="Proteomes" id="UP000243207"/>
    </source>
</evidence>
<dbReference type="Gene3D" id="2.40.30.170">
    <property type="match status" value="1"/>
</dbReference>
<dbReference type="PANTHER" id="PTHR30469:SF15">
    <property type="entry name" value="HLYD FAMILY OF SECRETION PROTEINS"/>
    <property type="match status" value="1"/>
</dbReference>
<evidence type="ECO:0000313" key="3">
    <source>
        <dbReference type="EMBL" id="SDT20135.1"/>
    </source>
</evidence>
<dbReference type="Proteomes" id="UP000243207">
    <property type="component" value="Chromosome I"/>
</dbReference>
<dbReference type="AlphaFoldDB" id="A0A1H1YFL7"/>
<gene>
    <name evidence="3" type="ORF">SAMN05216421_3139</name>
</gene>
<reference evidence="4" key="1">
    <citation type="submission" date="2016-10" db="EMBL/GenBank/DDBJ databases">
        <authorList>
            <person name="Varghese N."/>
            <person name="Submissions S."/>
        </authorList>
    </citation>
    <scope>NUCLEOTIDE SEQUENCE [LARGE SCALE GENOMIC DNA]</scope>
    <source>
        <strain evidence="4">NRRL B-51270</strain>
    </source>
</reference>
<dbReference type="STRING" id="487184.SAMN05216421_3139"/>
<dbReference type="Gene3D" id="2.40.50.100">
    <property type="match status" value="1"/>
</dbReference>